<evidence type="ECO:0000256" key="6">
    <source>
        <dbReference type="ARBA" id="ARBA00022989"/>
    </source>
</evidence>
<dbReference type="Proteomes" id="UP000593562">
    <property type="component" value="Unassembled WGS sequence"/>
</dbReference>
<reference evidence="9 10" key="1">
    <citation type="journal article" date="2020" name="Nat. Commun.">
        <title>Genome of Tripterygium wilfordii and identification of cytochrome P450 involved in triptolide biosynthesis.</title>
        <authorList>
            <person name="Tu L."/>
            <person name="Su P."/>
            <person name="Zhang Z."/>
            <person name="Gao L."/>
            <person name="Wang J."/>
            <person name="Hu T."/>
            <person name="Zhou J."/>
            <person name="Zhang Y."/>
            <person name="Zhao Y."/>
            <person name="Liu Y."/>
            <person name="Song Y."/>
            <person name="Tong Y."/>
            <person name="Lu Y."/>
            <person name="Yang J."/>
            <person name="Xu C."/>
            <person name="Jia M."/>
            <person name="Peters R.J."/>
            <person name="Huang L."/>
            <person name="Gao W."/>
        </authorList>
    </citation>
    <scope>NUCLEOTIDE SEQUENCE [LARGE SCALE GENOMIC DNA]</scope>
    <source>
        <strain evidence="10">cv. XIE 37</strain>
        <tissue evidence="9">Leaf</tissue>
    </source>
</reference>
<keyword evidence="5" id="KW-0769">Symport</keyword>
<comment type="subcellular location">
    <subcellularLocation>
        <location evidence="1">Membrane</location>
        <topology evidence="1">Multi-pass membrane protein</topology>
    </subcellularLocation>
</comment>
<keyword evidence="4 8" id="KW-0812">Transmembrane</keyword>
<evidence type="ECO:0000256" key="4">
    <source>
        <dbReference type="ARBA" id="ARBA00022692"/>
    </source>
</evidence>
<feature type="transmembrane region" description="Helical" evidence="8">
    <location>
        <begin position="71"/>
        <end position="93"/>
    </location>
</feature>
<dbReference type="EMBL" id="JAAARO010000004">
    <property type="protein sequence ID" value="KAF5749319.1"/>
    <property type="molecule type" value="Genomic_DNA"/>
</dbReference>
<keyword evidence="6 8" id="KW-1133">Transmembrane helix</keyword>
<dbReference type="PANTHER" id="PTHR19432">
    <property type="entry name" value="SUGAR TRANSPORTER"/>
    <property type="match status" value="1"/>
</dbReference>
<evidence type="ECO:0000313" key="9">
    <source>
        <dbReference type="EMBL" id="KAF5749319.1"/>
    </source>
</evidence>
<protein>
    <submittedName>
        <fullName evidence="9">Sucrose transporter 6</fullName>
    </submittedName>
</protein>
<dbReference type="PANTHER" id="PTHR19432:SF70">
    <property type="entry name" value="SUCROSE TRANSPORT PROTEIN SUC1-RELATED"/>
    <property type="match status" value="1"/>
</dbReference>
<dbReference type="GO" id="GO:0008506">
    <property type="term" value="F:sucrose:proton symporter activity"/>
    <property type="evidence" value="ECO:0007669"/>
    <property type="project" value="TreeGrafter"/>
</dbReference>
<organism evidence="9 10">
    <name type="scientific">Tripterygium wilfordii</name>
    <name type="common">Thunder God vine</name>
    <dbReference type="NCBI Taxonomy" id="458696"/>
    <lineage>
        <taxon>Eukaryota</taxon>
        <taxon>Viridiplantae</taxon>
        <taxon>Streptophyta</taxon>
        <taxon>Embryophyta</taxon>
        <taxon>Tracheophyta</taxon>
        <taxon>Spermatophyta</taxon>
        <taxon>Magnoliopsida</taxon>
        <taxon>eudicotyledons</taxon>
        <taxon>Gunneridae</taxon>
        <taxon>Pentapetalae</taxon>
        <taxon>rosids</taxon>
        <taxon>fabids</taxon>
        <taxon>Celastrales</taxon>
        <taxon>Celastraceae</taxon>
        <taxon>Tripterygium</taxon>
    </lineage>
</organism>
<feature type="transmembrane region" description="Helical" evidence="8">
    <location>
        <begin position="26"/>
        <end position="43"/>
    </location>
</feature>
<gene>
    <name evidence="9" type="ORF">HS088_TW04G01287</name>
</gene>
<keyword evidence="2" id="KW-0813">Transport</keyword>
<dbReference type="GO" id="GO:0005886">
    <property type="term" value="C:plasma membrane"/>
    <property type="evidence" value="ECO:0007669"/>
    <property type="project" value="TreeGrafter"/>
</dbReference>
<keyword evidence="3" id="KW-0762">Sugar transport</keyword>
<dbReference type="InParanoid" id="A0A7J7DSQ5"/>
<dbReference type="AlphaFoldDB" id="A0A7J7DSQ5"/>
<evidence type="ECO:0000256" key="2">
    <source>
        <dbReference type="ARBA" id="ARBA00022448"/>
    </source>
</evidence>
<sequence>MLQGPCRALLADLSGENHKMMRNSNAMFSFFMAVGNVLGYAAGSRGELHKMFPFSRTKACDVSCANLKSCFFLDIILLTVVTYSVPFAMASIFCSSSESSSSSSNAGQGEMLVSLVSGPLDAAFNGSNLPAFVLGGVAAAVSGFLALFMLPNPPPSTLLQNNVLPSGGH</sequence>
<keyword evidence="10" id="KW-1185">Reference proteome</keyword>
<evidence type="ECO:0000256" key="7">
    <source>
        <dbReference type="ARBA" id="ARBA00023136"/>
    </source>
</evidence>
<evidence type="ECO:0000256" key="3">
    <source>
        <dbReference type="ARBA" id="ARBA00022597"/>
    </source>
</evidence>
<accession>A0A7J7DSQ5</accession>
<feature type="transmembrane region" description="Helical" evidence="8">
    <location>
        <begin position="129"/>
        <end position="150"/>
    </location>
</feature>
<proteinExistence type="predicted"/>
<evidence type="ECO:0000313" key="10">
    <source>
        <dbReference type="Proteomes" id="UP000593562"/>
    </source>
</evidence>
<evidence type="ECO:0000256" key="1">
    <source>
        <dbReference type="ARBA" id="ARBA00004141"/>
    </source>
</evidence>
<evidence type="ECO:0000256" key="8">
    <source>
        <dbReference type="SAM" id="Phobius"/>
    </source>
</evidence>
<evidence type="ECO:0000256" key="5">
    <source>
        <dbReference type="ARBA" id="ARBA00022847"/>
    </source>
</evidence>
<name>A0A7J7DSQ5_TRIWF</name>
<keyword evidence="7 8" id="KW-0472">Membrane</keyword>
<comment type="caution">
    <text evidence="9">The sequence shown here is derived from an EMBL/GenBank/DDBJ whole genome shotgun (WGS) entry which is preliminary data.</text>
</comment>
<dbReference type="GO" id="GO:0005773">
    <property type="term" value="C:vacuole"/>
    <property type="evidence" value="ECO:0007669"/>
    <property type="project" value="TreeGrafter"/>
</dbReference>